<gene>
    <name evidence="2" type="ORF">SAMN05421509_1175</name>
</gene>
<feature type="transmembrane region" description="Helical" evidence="1">
    <location>
        <begin position="12"/>
        <end position="33"/>
    </location>
</feature>
<keyword evidence="1" id="KW-1133">Transmembrane helix</keyword>
<proteinExistence type="predicted"/>
<dbReference type="EMBL" id="OBQJ01000017">
    <property type="protein sequence ID" value="SOC58296.1"/>
    <property type="molecule type" value="Genomic_DNA"/>
</dbReference>
<evidence type="ECO:0000313" key="2">
    <source>
        <dbReference type="EMBL" id="SOC58296.1"/>
    </source>
</evidence>
<keyword evidence="1" id="KW-0472">Membrane</keyword>
<dbReference type="Proteomes" id="UP000219023">
    <property type="component" value="Unassembled WGS sequence"/>
</dbReference>
<organism evidence="2 3">
    <name type="scientific">Chromohalobacter canadensis</name>
    <dbReference type="NCBI Taxonomy" id="141389"/>
    <lineage>
        <taxon>Bacteria</taxon>
        <taxon>Pseudomonadati</taxon>
        <taxon>Pseudomonadota</taxon>
        <taxon>Gammaproteobacteria</taxon>
        <taxon>Oceanospirillales</taxon>
        <taxon>Halomonadaceae</taxon>
        <taxon>Chromohalobacter</taxon>
    </lineage>
</organism>
<keyword evidence="1" id="KW-0812">Transmembrane</keyword>
<reference evidence="2 3" key="1">
    <citation type="submission" date="2017-08" db="EMBL/GenBank/DDBJ databases">
        <authorList>
            <person name="de Groot N.N."/>
        </authorList>
    </citation>
    <scope>NUCLEOTIDE SEQUENCE [LARGE SCALE GENOMIC DNA]</scope>
    <source>
        <strain evidence="2 3">USBA 855</strain>
    </source>
</reference>
<dbReference type="AlphaFoldDB" id="A0A285VYF4"/>
<evidence type="ECO:0000256" key="1">
    <source>
        <dbReference type="SAM" id="Phobius"/>
    </source>
</evidence>
<sequence>MSAQKTTWCDLIAANATVLGAATIILISVPVGASATAE</sequence>
<name>A0A285VYF4_9GAMM</name>
<protein>
    <submittedName>
        <fullName evidence="2">Uncharacterized protein</fullName>
    </submittedName>
</protein>
<evidence type="ECO:0000313" key="3">
    <source>
        <dbReference type="Proteomes" id="UP000219023"/>
    </source>
</evidence>
<accession>A0A285VYF4</accession>